<dbReference type="InterPro" id="IPR009330">
    <property type="entry name" value="LipoPS_heptP_kinase"/>
</dbReference>
<dbReference type="PROSITE" id="PS50011">
    <property type="entry name" value="PROTEIN_KINASE_DOM"/>
    <property type="match status" value="1"/>
</dbReference>
<reference evidence="2 3" key="1">
    <citation type="journal article" date="2018" name="Biotechnol. Biofuels">
        <title>Integrative visual omics of the white-rot fungus Polyporus brumalis exposes the biotechnological potential of its oxidative enzymes for delignifying raw plant biomass.</title>
        <authorList>
            <person name="Miyauchi S."/>
            <person name="Rancon A."/>
            <person name="Drula E."/>
            <person name="Hage H."/>
            <person name="Chaduli D."/>
            <person name="Favel A."/>
            <person name="Grisel S."/>
            <person name="Henrissat B."/>
            <person name="Herpoel-Gimbert I."/>
            <person name="Ruiz-Duenas F.J."/>
            <person name="Chevret D."/>
            <person name="Hainaut M."/>
            <person name="Lin J."/>
            <person name="Wang M."/>
            <person name="Pangilinan J."/>
            <person name="Lipzen A."/>
            <person name="Lesage-Meessen L."/>
            <person name="Navarro D."/>
            <person name="Riley R."/>
            <person name="Grigoriev I.V."/>
            <person name="Zhou S."/>
            <person name="Raouche S."/>
            <person name="Rosso M.N."/>
        </authorList>
    </citation>
    <scope>NUCLEOTIDE SEQUENCE [LARGE SCALE GENOMIC DNA]</scope>
    <source>
        <strain evidence="2 3">BRFM 1820</strain>
    </source>
</reference>
<evidence type="ECO:0000313" key="2">
    <source>
        <dbReference type="EMBL" id="RDX49331.1"/>
    </source>
</evidence>
<organism evidence="2 3">
    <name type="scientific">Lentinus brumalis</name>
    <dbReference type="NCBI Taxonomy" id="2498619"/>
    <lineage>
        <taxon>Eukaryota</taxon>
        <taxon>Fungi</taxon>
        <taxon>Dikarya</taxon>
        <taxon>Basidiomycota</taxon>
        <taxon>Agaricomycotina</taxon>
        <taxon>Agaricomycetes</taxon>
        <taxon>Polyporales</taxon>
        <taxon>Polyporaceae</taxon>
        <taxon>Lentinus</taxon>
    </lineage>
</organism>
<dbReference type="GO" id="GO:0005524">
    <property type="term" value="F:ATP binding"/>
    <property type="evidence" value="ECO:0007669"/>
    <property type="project" value="InterPro"/>
</dbReference>
<accession>A0A371D9V5</accession>
<dbReference type="Proteomes" id="UP000256964">
    <property type="component" value="Unassembled WGS sequence"/>
</dbReference>
<keyword evidence="3" id="KW-1185">Reference proteome</keyword>
<dbReference type="AlphaFoldDB" id="A0A371D9V5"/>
<name>A0A371D9V5_9APHY</name>
<feature type="domain" description="Protein kinase" evidence="1">
    <location>
        <begin position="403"/>
        <end position="612"/>
    </location>
</feature>
<dbReference type="OrthoDB" id="2743652at2759"/>
<dbReference type="SUPFAM" id="SSF56112">
    <property type="entry name" value="Protein kinase-like (PK-like)"/>
    <property type="match status" value="1"/>
</dbReference>
<proteinExistence type="predicted"/>
<dbReference type="InterPro" id="IPR008266">
    <property type="entry name" value="Tyr_kinase_AS"/>
</dbReference>
<evidence type="ECO:0000313" key="3">
    <source>
        <dbReference type="Proteomes" id="UP000256964"/>
    </source>
</evidence>
<sequence>MRRNMAEDQITLRYFSVVNGSSGDRYVFLRVASSSTMQDVIETIATQMKQQLGRIVLWKPREFLPKSGHDRLRSLMKEHGGDVSEFCNELDREALVSDIFGTGVRADAITTLVAEVPIRETVAVDAPEHLDEAKDVLIKLREGFKKVLQAGPSGTPSQNCKPNTYYKIQCGDFPILDGRYGDEPTTVAPPVENFHYVFAQLKAELRDEQLQPPEEFVRQVAELMDSVSQIQTDEVRRQTTTRSLLNNILSATFAQLVDSNNTPAGHVYSFSRVSPPLGIAGLAIVEETAELGAGGDGSVHGSFSYIQHWMNESQKALLDACFGPSFVIAIAGPYIVICGAIFTTHAIVHRLTDYIWLANSRLNDDAHAHRIARVFYALGNALTRLRSFYAQLEEPVDEVARYFPLATAYRDGDRIIKFKYTHYLKDVAEACVTYRAVECDGDEPRQLVVKFVENYGVDAHNLLAKEGLAPQLLYHGNIWLEGPEAQGCGSRQMVVMEYIEGVTAFAMLKADERHALPDGVRVAVKRAVKLLHDHNLVHGDVRLGNVVVAKPTGAEDDDVGKRVRIVDFDWAGEEGIARYPLYLSKTISWPEGVADYALIRAEHDDEMVRRLG</sequence>
<evidence type="ECO:0000259" key="1">
    <source>
        <dbReference type="PROSITE" id="PS50011"/>
    </source>
</evidence>
<protein>
    <recommendedName>
        <fullName evidence="1">Protein kinase domain-containing protein</fullName>
    </recommendedName>
</protein>
<dbReference type="GO" id="GO:0004672">
    <property type="term" value="F:protein kinase activity"/>
    <property type="evidence" value="ECO:0007669"/>
    <property type="project" value="InterPro"/>
</dbReference>
<gene>
    <name evidence="2" type="ORF">OH76DRAFT_1483274</name>
</gene>
<dbReference type="EMBL" id="KZ857406">
    <property type="protein sequence ID" value="RDX49331.1"/>
    <property type="molecule type" value="Genomic_DNA"/>
</dbReference>
<dbReference type="Gene3D" id="1.10.510.10">
    <property type="entry name" value="Transferase(Phosphotransferase) domain 1"/>
    <property type="match status" value="1"/>
</dbReference>
<dbReference type="InterPro" id="IPR000719">
    <property type="entry name" value="Prot_kinase_dom"/>
</dbReference>
<dbReference type="PROSITE" id="PS00109">
    <property type="entry name" value="PROTEIN_KINASE_TYR"/>
    <property type="match status" value="1"/>
</dbReference>
<dbReference type="InterPro" id="IPR011009">
    <property type="entry name" value="Kinase-like_dom_sf"/>
</dbReference>
<dbReference type="Pfam" id="PF06176">
    <property type="entry name" value="WaaY"/>
    <property type="match status" value="1"/>
</dbReference>